<keyword evidence="5" id="KW-0418">Kinase</keyword>
<dbReference type="EMBL" id="BAAAMY010000002">
    <property type="protein sequence ID" value="GAA1908631.1"/>
    <property type="molecule type" value="Genomic_DNA"/>
</dbReference>
<feature type="coiled-coil region" evidence="7">
    <location>
        <begin position="487"/>
        <end position="537"/>
    </location>
</feature>
<dbReference type="InterPro" id="IPR051347">
    <property type="entry name" value="Circadian_clock_KaiC-rel"/>
</dbReference>
<keyword evidence="3" id="KW-0808">Transferase</keyword>
<dbReference type="InterPro" id="IPR010624">
    <property type="entry name" value="KaiC_dom"/>
</dbReference>
<dbReference type="NCBIfam" id="NF006799">
    <property type="entry name" value="PRK09302.1"/>
    <property type="match status" value="1"/>
</dbReference>
<dbReference type="SUPFAM" id="SSF52540">
    <property type="entry name" value="P-loop containing nucleoside triphosphate hydrolases"/>
    <property type="match status" value="2"/>
</dbReference>
<sequence>MGLWPTYAHDEASDALPKAPTGISGFDDITFGGLPRGRATVVTGAAGAGKSMFAVEFLARGVLDHDEPGVLLSFEESSEELVANAGSLGFDLDAMCADGALVVDSAVGQTDDLLQSGQFDLEGLFLRLKASIEAVGARRVVLDTVETLFATLPDEIAVRREFGRLLRWLKGQDLTVVVTAEKGERRLTRHGVEEYVSDCVVVLDHRIDDEVATRRMRVAKYRGSQHGTNEFPFLITGRGLVVMPLHQVDPEAVSDERIGLGIPALDEMLGGGVFRGSTTMISGSAGTGKTTIAVTAADAACTRGERALFLSLEEPAGQILRNMRSVGVDLDRWRTEGLLRVEHLRPATMGLEEHLAALHLMLDEHRPDVVVIDAVGSLNRGVAAGASASVVARDIALLRSRGVTAVLTALTDEAGVEITEVSASSLVDAWLLLRNVEADGERNRLLYAIKNRGSAHSNQVREFLLTEHGPELVDVFVGPDGVVTGSRRELQEEEERRRERARRAEHARLDAELERRRAEVEAQVASLRRQLEAEVAAVAARADTEAASAVAVARDRAAAARRRSGDGTS</sequence>
<organism evidence="9 10">
    <name type="scientific">Nocardioides lentus</name>
    <dbReference type="NCBI Taxonomy" id="338077"/>
    <lineage>
        <taxon>Bacteria</taxon>
        <taxon>Bacillati</taxon>
        <taxon>Actinomycetota</taxon>
        <taxon>Actinomycetes</taxon>
        <taxon>Propionibacteriales</taxon>
        <taxon>Nocardioidaceae</taxon>
        <taxon>Nocardioides</taxon>
    </lineage>
</organism>
<accession>A0ABP5ABB7</accession>
<dbReference type="InterPro" id="IPR027417">
    <property type="entry name" value="P-loop_NTPase"/>
</dbReference>
<evidence type="ECO:0000256" key="3">
    <source>
        <dbReference type="ARBA" id="ARBA00022679"/>
    </source>
</evidence>
<keyword evidence="6" id="KW-0378">Hydrolase</keyword>
<dbReference type="InterPro" id="IPR030665">
    <property type="entry name" value="KaiC"/>
</dbReference>
<dbReference type="PANTHER" id="PTHR42926">
    <property type="match status" value="1"/>
</dbReference>
<evidence type="ECO:0000256" key="5">
    <source>
        <dbReference type="ARBA" id="ARBA00022777"/>
    </source>
</evidence>
<protein>
    <recommendedName>
        <fullName evidence="1">non-specific serine/threonine protein kinase</fullName>
        <ecNumber evidence="1">2.7.11.1</ecNumber>
    </recommendedName>
</protein>
<dbReference type="PANTHER" id="PTHR42926:SF1">
    <property type="entry name" value="CIRCADIAN CLOCK OSCILLATOR PROTEIN KAIC 1"/>
    <property type="match status" value="1"/>
</dbReference>
<keyword evidence="7" id="KW-0175">Coiled coil</keyword>
<dbReference type="InterPro" id="IPR014774">
    <property type="entry name" value="KaiC-like_dom"/>
</dbReference>
<comment type="caution">
    <text evidence="9">The sequence shown here is derived from an EMBL/GenBank/DDBJ whole genome shotgun (WGS) entry which is preliminary data.</text>
</comment>
<dbReference type="Gene3D" id="3.40.50.300">
    <property type="entry name" value="P-loop containing nucleotide triphosphate hydrolases"/>
    <property type="match status" value="2"/>
</dbReference>
<evidence type="ECO:0000256" key="1">
    <source>
        <dbReference type="ARBA" id="ARBA00012513"/>
    </source>
</evidence>
<proteinExistence type="predicted"/>
<evidence type="ECO:0000313" key="10">
    <source>
        <dbReference type="Proteomes" id="UP001501612"/>
    </source>
</evidence>
<reference evidence="10" key="1">
    <citation type="journal article" date="2019" name="Int. J. Syst. Evol. Microbiol.">
        <title>The Global Catalogue of Microorganisms (GCM) 10K type strain sequencing project: providing services to taxonomists for standard genome sequencing and annotation.</title>
        <authorList>
            <consortium name="The Broad Institute Genomics Platform"/>
            <consortium name="The Broad Institute Genome Sequencing Center for Infectious Disease"/>
            <person name="Wu L."/>
            <person name="Ma J."/>
        </authorList>
    </citation>
    <scope>NUCLEOTIDE SEQUENCE [LARGE SCALE GENOMIC DNA]</scope>
    <source>
        <strain evidence="10">JCM 14046</strain>
    </source>
</reference>
<dbReference type="Proteomes" id="UP001501612">
    <property type="component" value="Unassembled WGS sequence"/>
</dbReference>
<evidence type="ECO:0000256" key="4">
    <source>
        <dbReference type="ARBA" id="ARBA00022737"/>
    </source>
</evidence>
<feature type="domain" description="KaiC" evidence="8">
    <location>
        <begin position="17"/>
        <end position="256"/>
    </location>
</feature>
<name>A0ABP5ABB7_9ACTN</name>
<dbReference type="SMART" id="SM00382">
    <property type="entry name" value="AAA"/>
    <property type="match status" value="2"/>
</dbReference>
<evidence type="ECO:0000256" key="6">
    <source>
        <dbReference type="ARBA" id="ARBA00022801"/>
    </source>
</evidence>
<dbReference type="InterPro" id="IPR003593">
    <property type="entry name" value="AAA+_ATPase"/>
</dbReference>
<feature type="domain" description="KaiC" evidence="8">
    <location>
        <begin position="257"/>
        <end position="486"/>
    </location>
</feature>
<dbReference type="PIRSF" id="PIRSF039117">
    <property type="entry name" value="KaiC"/>
    <property type="match status" value="1"/>
</dbReference>
<keyword evidence="2" id="KW-0597">Phosphoprotein</keyword>
<dbReference type="Pfam" id="PF06745">
    <property type="entry name" value="ATPase"/>
    <property type="match status" value="2"/>
</dbReference>
<evidence type="ECO:0000313" key="9">
    <source>
        <dbReference type="EMBL" id="GAA1908631.1"/>
    </source>
</evidence>
<evidence type="ECO:0000259" key="8">
    <source>
        <dbReference type="PROSITE" id="PS51146"/>
    </source>
</evidence>
<gene>
    <name evidence="9" type="primary">kaiC</name>
    <name evidence="9" type="ORF">GCM10009737_07100</name>
</gene>
<evidence type="ECO:0000256" key="2">
    <source>
        <dbReference type="ARBA" id="ARBA00022553"/>
    </source>
</evidence>
<dbReference type="PROSITE" id="PS51146">
    <property type="entry name" value="KAIC"/>
    <property type="match status" value="2"/>
</dbReference>
<keyword evidence="10" id="KW-1185">Reference proteome</keyword>
<evidence type="ECO:0000256" key="7">
    <source>
        <dbReference type="SAM" id="Coils"/>
    </source>
</evidence>
<dbReference type="EC" id="2.7.11.1" evidence="1"/>
<keyword evidence="4" id="KW-0677">Repeat</keyword>
<dbReference type="RefSeq" id="WP_344003827.1">
    <property type="nucleotide sequence ID" value="NZ_BAAAMY010000002.1"/>
</dbReference>